<comment type="caution">
    <text evidence="1">The sequence shown here is derived from an EMBL/GenBank/DDBJ whole genome shotgun (WGS) entry which is preliminary data.</text>
</comment>
<sequence>MRMRAVRGQRRDDQRVRCRTRGEVGSWHPATLTWRPNGIVRWGRGRNMMSSRDRGVRPRLGIRRCAAVLATLSGLTVRGPSTGWASLSRQVLGWRWME</sequence>
<accession>A0A2P8Q3F3</accession>
<keyword evidence="2" id="KW-1185">Reference proteome</keyword>
<evidence type="ECO:0000313" key="2">
    <source>
        <dbReference type="Proteomes" id="UP000240429"/>
    </source>
</evidence>
<dbReference type="Proteomes" id="UP000240429">
    <property type="component" value="Unassembled WGS sequence"/>
</dbReference>
<reference evidence="1 2" key="1">
    <citation type="submission" date="2018-03" db="EMBL/GenBank/DDBJ databases">
        <title>Streptomyces dioscori sp. nov., a novel endophytic actinobacterium isolated from bulbil of Dioscorea bulbifera L.</title>
        <authorList>
            <person name="Zhikuan W."/>
        </authorList>
    </citation>
    <scope>NUCLEOTIDE SEQUENCE [LARGE SCALE GENOMIC DNA]</scope>
    <source>
        <strain evidence="1 2">A217</strain>
    </source>
</reference>
<name>A0A2P8Q3F3_9ACTN</name>
<evidence type="ECO:0000313" key="1">
    <source>
        <dbReference type="EMBL" id="PSM40781.1"/>
    </source>
</evidence>
<protein>
    <submittedName>
        <fullName evidence="1">Uncharacterized protein</fullName>
    </submittedName>
</protein>
<proteinExistence type="predicted"/>
<gene>
    <name evidence="1" type="ORF">C6Y14_25205</name>
</gene>
<dbReference type="AlphaFoldDB" id="A0A2P8Q3F3"/>
<dbReference type="EMBL" id="PYBJ01000017">
    <property type="protein sequence ID" value="PSM40781.1"/>
    <property type="molecule type" value="Genomic_DNA"/>
</dbReference>
<organism evidence="1 2">
    <name type="scientific">Streptomyces dioscori</name>
    <dbReference type="NCBI Taxonomy" id="2109333"/>
    <lineage>
        <taxon>Bacteria</taxon>
        <taxon>Bacillati</taxon>
        <taxon>Actinomycetota</taxon>
        <taxon>Actinomycetes</taxon>
        <taxon>Kitasatosporales</taxon>
        <taxon>Streptomycetaceae</taxon>
        <taxon>Streptomyces</taxon>
        <taxon>Streptomyces aurantiacus group</taxon>
    </lineage>
</organism>